<organism evidence="6 7">
    <name type="scientific">Rickettsiella grylli</name>
    <dbReference type="NCBI Taxonomy" id="59196"/>
    <lineage>
        <taxon>Bacteria</taxon>
        <taxon>Pseudomonadati</taxon>
        <taxon>Pseudomonadota</taxon>
        <taxon>Gammaproteobacteria</taxon>
        <taxon>Legionellales</taxon>
        <taxon>Coxiellaceae</taxon>
        <taxon>Rickettsiella</taxon>
    </lineage>
</organism>
<dbReference type="PROSITE" id="PS51257">
    <property type="entry name" value="PROKAR_LIPOPROTEIN"/>
    <property type="match status" value="1"/>
</dbReference>
<dbReference type="InterPro" id="IPR037873">
    <property type="entry name" value="BamE-like"/>
</dbReference>
<accession>A8PKZ7</accession>
<dbReference type="STRING" id="59196.RICGR_0109"/>
<feature type="domain" description="Outer membrane protein assembly factor BamE" evidence="5">
    <location>
        <begin position="28"/>
        <end position="95"/>
    </location>
</feature>
<proteinExistence type="inferred from homology"/>
<dbReference type="GO" id="GO:0030674">
    <property type="term" value="F:protein-macromolecule adaptor activity"/>
    <property type="evidence" value="ECO:0007669"/>
    <property type="project" value="TreeGrafter"/>
</dbReference>
<name>A8PKZ7_9COXI</name>
<gene>
    <name evidence="4" type="primary">bamE</name>
    <name evidence="6" type="ORF">RICGR_0109</name>
</gene>
<dbReference type="AlphaFoldDB" id="A8PKZ7"/>
<keyword evidence="4 6" id="KW-0449">Lipoprotein</keyword>
<comment type="subunit">
    <text evidence="4">Part of the Bam complex.</text>
</comment>
<comment type="function">
    <text evidence="4">Part of the outer membrane protein assembly complex, which is involved in assembly and insertion of beta-barrel proteins into the outer membrane.</text>
</comment>
<evidence type="ECO:0000256" key="3">
    <source>
        <dbReference type="ARBA" id="ARBA00023237"/>
    </source>
</evidence>
<keyword evidence="4" id="KW-0564">Palmitate</keyword>
<comment type="similarity">
    <text evidence="4">Belongs to the BamE family.</text>
</comment>
<comment type="subcellular location">
    <subcellularLocation>
        <location evidence="4">Cell outer membrane</location>
        <topology evidence="4">Lipid-anchor</topology>
    </subcellularLocation>
</comment>
<sequence length="102" mass="11876">MKKLLLSLLLTLMIAGCHIVYRHDIQQGNILQQSTIDQLHLGMTREQVYYLLGSCILESPFQANRKDYIYYVQPGHGEPIQRRITLIFSNNRLQHIDQSALH</sequence>
<dbReference type="GO" id="GO:0051205">
    <property type="term" value="P:protein insertion into membrane"/>
    <property type="evidence" value="ECO:0007669"/>
    <property type="project" value="UniProtKB-UniRule"/>
</dbReference>
<evidence type="ECO:0000256" key="2">
    <source>
        <dbReference type="ARBA" id="ARBA00023136"/>
    </source>
</evidence>
<dbReference type="PANTHER" id="PTHR37482:SF1">
    <property type="entry name" value="OUTER MEMBRANE PROTEIN ASSEMBLY FACTOR BAME"/>
    <property type="match status" value="1"/>
</dbReference>
<evidence type="ECO:0000256" key="4">
    <source>
        <dbReference type="HAMAP-Rule" id="MF_00925"/>
    </source>
</evidence>
<dbReference type="EMBL" id="AAQJ02000001">
    <property type="protein sequence ID" value="EDP46285.1"/>
    <property type="molecule type" value="Genomic_DNA"/>
</dbReference>
<dbReference type="OrthoDB" id="9808250at2"/>
<dbReference type="InterPro" id="IPR026592">
    <property type="entry name" value="BamE"/>
</dbReference>
<comment type="caution">
    <text evidence="6">The sequence shown here is derived from an EMBL/GenBank/DDBJ whole genome shotgun (WGS) entry which is preliminary data.</text>
</comment>
<dbReference type="Proteomes" id="UP000054075">
    <property type="component" value="Unassembled WGS sequence"/>
</dbReference>
<dbReference type="Gene3D" id="3.30.1450.10">
    <property type="match status" value="1"/>
</dbReference>
<dbReference type="GO" id="GO:1990063">
    <property type="term" value="C:Bam protein complex"/>
    <property type="evidence" value="ECO:0007669"/>
    <property type="project" value="TreeGrafter"/>
</dbReference>
<dbReference type="PANTHER" id="PTHR37482">
    <property type="entry name" value="OUTER MEMBRANE PROTEIN ASSEMBLY FACTOR BAME"/>
    <property type="match status" value="1"/>
</dbReference>
<keyword evidence="3 4" id="KW-0998">Cell outer membrane</keyword>
<evidence type="ECO:0000313" key="7">
    <source>
        <dbReference type="Proteomes" id="UP000054075"/>
    </source>
</evidence>
<dbReference type="RefSeq" id="WP_006035268.1">
    <property type="nucleotide sequence ID" value="NZ_AAQJ02000001.1"/>
</dbReference>
<evidence type="ECO:0000313" key="6">
    <source>
        <dbReference type="EMBL" id="EDP46285.1"/>
    </source>
</evidence>
<evidence type="ECO:0000259" key="5">
    <source>
        <dbReference type="Pfam" id="PF04355"/>
    </source>
</evidence>
<protein>
    <recommendedName>
        <fullName evidence="4">Outer membrane protein assembly factor BamE</fullName>
    </recommendedName>
</protein>
<keyword evidence="7" id="KW-1185">Reference proteome</keyword>
<keyword evidence="1 4" id="KW-0732">Signal</keyword>
<reference evidence="6" key="2">
    <citation type="submission" date="2007-10" db="EMBL/GenBank/DDBJ databases">
        <authorList>
            <person name="Myers G.S."/>
        </authorList>
    </citation>
    <scope>NUCLEOTIDE SEQUENCE [LARGE SCALE GENOMIC DNA]</scope>
</reference>
<keyword evidence="2 4" id="KW-0472">Membrane</keyword>
<reference evidence="6" key="1">
    <citation type="submission" date="2006-04" db="EMBL/GenBank/DDBJ databases">
        <authorList>
            <person name="Seshadri R."/>
            <person name="Federici B.A."/>
        </authorList>
    </citation>
    <scope>NUCLEOTIDE SEQUENCE [LARGE SCALE GENOMIC DNA]</scope>
</reference>
<dbReference type="eggNOG" id="COG2913">
    <property type="taxonomic scope" value="Bacteria"/>
</dbReference>
<dbReference type="InterPro" id="IPR007450">
    <property type="entry name" value="BamE_dom"/>
</dbReference>
<dbReference type="HAMAP" id="MF_00925">
    <property type="entry name" value="OM_assembly_BamE"/>
    <property type="match status" value="1"/>
</dbReference>
<dbReference type="Pfam" id="PF04355">
    <property type="entry name" value="BamE"/>
    <property type="match status" value="1"/>
</dbReference>
<dbReference type="GO" id="GO:0043165">
    <property type="term" value="P:Gram-negative-bacterium-type cell outer membrane assembly"/>
    <property type="evidence" value="ECO:0007669"/>
    <property type="project" value="UniProtKB-UniRule"/>
</dbReference>
<evidence type="ECO:0000256" key="1">
    <source>
        <dbReference type="ARBA" id="ARBA00022729"/>
    </source>
</evidence>